<dbReference type="Pfam" id="PF00026">
    <property type="entry name" value="Asp"/>
    <property type="match status" value="1"/>
</dbReference>
<proteinExistence type="inferred from homology"/>
<dbReference type="InterPro" id="IPR033121">
    <property type="entry name" value="PEPTIDASE_A1"/>
</dbReference>
<evidence type="ECO:0000256" key="3">
    <source>
        <dbReference type="PIRSR" id="PIRSR601461-2"/>
    </source>
</evidence>
<feature type="signal peptide" evidence="5">
    <location>
        <begin position="1"/>
        <end position="21"/>
    </location>
</feature>
<dbReference type="CDD" id="cd05471">
    <property type="entry name" value="pepsin_like"/>
    <property type="match status" value="1"/>
</dbReference>
<evidence type="ECO:0000313" key="8">
    <source>
        <dbReference type="Proteomes" id="UP001165289"/>
    </source>
</evidence>
<gene>
    <name evidence="7" type="ORF">LOD99_9263</name>
</gene>
<dbReference type="AlphaFoldDB" id="A0AAV7JCB1"/>
<sequence>MYSRVCLLCIIVTLSLGYVASKPGVEENDKIFSVPLEVIHPRDIDCEISKNVSRCEVELSNGNSANVQNFQGGLMSIMEIGIDKQTFKVQLDTGSEILWVFGDNCSDENKKCSGHTKYKLDKKIKYKDFKIGYASGAVIISKVEDTVQLTKDIIIEKQLFGAASDTTMDFAWYDGVIGLNTNTKSGWPSVIYSMIYNKLIKEPVYSMNLIGGTTSKKGGEITFGGHNDKLIKGGHGISVRMARGGKTITQMTGLNVGKHVFCGKKRDECTVLIDSGASYILGPADFADFMDKVLRAKRDNQVNCKSINKFPVIEIMFGKQMMSLEPQLYTYMSKRKCYSLIYANPSKLSHWAFGLPFFHKYYTQFDFTDNREEMTFWEKP</sequence>
<comment type="similarity">
    <text evidence="1 4">Belongs to the peptidase A1 family.</text>
</comment>
<evidence type="ECO:0000313" key="7">
    <source>
        <dbReference type="EMBL" id="KAI6646311.1"/>
    </source>
</evidence>
<evidence type="ECO:0000256" key="1">
    <source>
        <dbReference type="ARBA" id="ARBA00007447"/>
    </source>
</evidence>
<keyword evidence="5" id="KW-0732">Signal</keyword>
<reference evidence="7 8" key="1">
    <citation type="journal article" date="2023" name="BMC Biol.">
        <title>The compact genome of the sponge Oopsacas minuta (Hexactinellida) is lacking key metazoan core genes.</title>
        <authorList>
            <person name="Santini S."/>
            <person name="Schenkelaars Q."/>
            <person name="Jourda C."/>
            <person name="Duchesne M."/>
            <person name="Belahbib H."/>
            <person name="Rocher C."/>
            <person name="Selva M."/>
            <person name="Riesgo A."/>
            <person name="Vervoort M."/>
            <person name="Leys S.P."/>
            <person name="Kodjabachian L."/>
            <person name="Le Bivic A."/>
            <person name="Borchiellini C."/>
            <person name="Claverie J.M."/>
            <person name="Renard E."/>
        </authorList>
    </citation>
    <scope>NUCLEOTIDE SEQUENCE [LARGE SCALE GENOMIC DNA]</scope>
    <source>
        <strain evidence="7">SPO-2</strain>
    </source>
</reference>
<dbReference type="Proteomes" id="UP001165289">
    <property type="component" value="Unassembled WGS sequence"/>
</dbReference>
<dbReference type="Gene3D" id="2.40.70.10">
    <property type="entry name" value="Acid Proteases"/>
    <property type="match status" value="2"/>
</dbReference>
<feature type="active site" evidence="2">
    <location>
        <position position="274"/>
    </location>
</feature>
<feature type="chain" id="PRO_5043406480" description="Peptidase A1 domain-containing protein" evidence="5">
    <location>
        <begin position="22"/>
        <end position="380"/>
    </location>
</feature>
<feature type="domain" description="Peptidase A1" evidence="6">
    <location>
        <begin position="74"/>
        <end position="375"/>
    </location>
</feature>
<accession>A0AAV7JCB1</accession>
<dbReference type="InterPro" id="IPR001461">
    <property type="entry name" value="Aspartic_peptidase_A1"/>
</dbReference>
<dbReference type="GO" id="GO:0006508">
    <property type="term" value="P:proteolysis"/>
    <property type="evidence" value="ECO:0007669"/>
    <property type="project" value="UniProtKB-KW"/>
</dbReference>
<feature type="active site" evidence="2">
    <location>
        <position position="92"/>
    </location>
</feature>
<dbReference type="PROSITE" id="PS00141">
    <property type="entry name" value="ASP_PROTEASE"/>
    <property type="match status" value="1"/>
</dbReference>
<feature type="disulfide bond" evidence="3">
    <location>
        <begin position="304"/>
        <end position="337"/>
    </location>
</feature>
<dbReference type="InterPro" id="IPR001969">
    <property type="entry name" value="Aspartic_peptidase_AS"/>
</dbReference>
<dbReference type="PANTHER" id="PTHR47966">
    <property type="entry name" value="BETA-SITE APP-CLEAVING ENZYME, ISOFORM A-RELATED"/>
    <property type="match status" value="1"/>
</dbReference>
<dbReference type="PROSITE" id="PS51767">
    <property type="entry name" value="PEPTIDASE_A1"/>
    <property type="match status" value="1"/>
</dbReference>
<dbReference type="EMBL" id="JAKMXF010000356">
    <property type="protein sequence ID" value="KAI6646311.1"/>
    <property type="molecule type" value="Genomic_DNA"/>
</dbReference>
<evidence type="ECO:0000256" key="5">
    <source>
        <dbReference type="SAM" id="SignalP"/>
    </source>
</evidence>
<keyword evidence="4" id="KW-0064">Aspartyl protease</keyword>
<protein>
    <recommendedName>
        <fullName evidence="6">Peptidase A1 domain-containing protein</fullName>
    </recommendedName>
</protein>
<evidence type="ECO:0000259" key="6">
    <source>
        <dbReference type="PROSITE" id="PS51767"/>
    </source>
</evidence>
<comment type="caution">
    <text evidence="7">The sequence shown here is derived from an EMBL/GenBank/DDBJ whole genome shotgun (WGS) entry which is preliminary data.</text>
</comment>
<dbReference type="InterPro" id="IPR034164">
    <property type="entry name" value="Pepsin-like_dom"/>
</dbReference>
<evidence type="ECO:0000256" key="4">
    <source>
        <dbReference type="RuleBase" id="RU000454"/>
    </source>
</evidence>
<evidence type="ECO:0000256" key="2">
    <source>
        <dbReference type="PIRSR" id="PIRSR601461-1"/>
    </source>
</evidence>
<keyword evidence="4" id="KW-0645">Protease</keyword>
<keyword evidence="3" id="KW-1015">Disulfide bond</keyword>
<dbReference type="PRINTS" id="PR00792">
    <property type="entry name" value="PEPSIN"/>
</dbReference>
<name>A0AAV7JCB1_9METZ</name>
<dbReference type="SUPFAM" id="SSF50630">
    <property type="entry name" value="Acid proteases"/>
    <property type="match status" value="1"/>
</dbReference>
<feature type="disulfide bond" evidence="3">
    <location>
        <begin position="105"/>
        <end position="112"/>
    </location>
</feature>
<dbReference type="InterPro" id="IPR021109">
    <property type="entry name" value="Peptidase_aspartic_dom_sf"/>
</dbReference>
<keyword evidence="8" id="KW-1185">Reference proteome</keyword>
<organism evidence="7 8">
    <name type="scientific">Oopsacas minuta</name>
    <dbReference type="NCBI Taxonomy" id="111878"/>
    <lineage>
        <taxon>Eukaryota</taxon>
        <taxon>Metazoa</taxon>
        <taxon>Porifera</taxon>
        <taxon>Hexactinellida</taxon>
        <taxon>Hexasterophora</taxon>
        <taxon>Lyssacinosida</taxon>
        <taxon>Leucopsacidae</taxon>
        <taxon>Oopsacas</taxon>
    </lineage>
</organism>
<dbReference type="GO" id="GO:0004190">
    <property type="term" value="F:aspartic-type endopeptidase activity"/>
    <property type="evidence" value="ECO:0007669"/>
    <property type="project" value="UniProtKB-KW"/>
</dbReference>
<keyword evidence="4" id="KW-0378">Hydrolase</keyword>
<dbReference type="PANTHER" id="PTHR47966:SF84">
    <property type="entry name" value="EUKARYOTIC ASPARTYL PROTEASE FAMILY PROTEIN"/>
    <property type="match status" value="1"/>
</dbReference>